<dbReference type="EMBL" id="PHFL01000071">
    <property type="protein sequence ID" value="RFM23024.1"/>
    <property type="molecule type" value="Genomic_DNA"/>
</dbReference>
<evidence type="ECO:0000256" key="2">
    <source>
        <dbReference type="ARBA" id="ARBA00022679"/>
    </source>
</evidence>
<dbReference type="Pfam" id="PF01075">
    <property type="entry name" value="Glyco_transf_9"/>
    <property type="match status" value="1"/>
</dbReference>
<dbReference type="InterPro" id="IPR051199">
    <property type="entry name" value="LPS_LOS_Heptosyltrfase"/>
</dbReference>
<reference evidence="3 4" key="1">
    <citation type="journal article" date="2011" name="ISME J.">
        <title>Community ecology of hot spring cyanobacterial mats: predominant populations and their functional potential.</title>
        <authorList>
            <person name="Klatt C.G."/>
            <person name="Wood J.M."/>
            <person name="Rusch D.B."/>
            <person name="Bateson M.M."/>
            <person name="Hamamura N."/>
            <person name="Heidelberg J.F."/>
            <person name="Grossman A.R."/>
            <person name="Bhaya D."/>
            <person name="Cohan F.M."/>
            <person name="Kuhl M."/>
            <person name="Bryant D.A."/>
            <person name="Ward D.M."/>
        </authorList>
    </citation>
    <scope>NUCLEOTIDE SEQUENCE [LARGE SCALE GENOMIC DNA]</scope>
    <source>
        <strain evidence="3">OS</strain>
    </source>
</reference>
<name>A0A395LZG1_9BACT</name>
<accession>A0A395LZG1</accession>
<dbReference type="AlphaFoldDB" id="A0A395LZG1"/>
<keyword evidence="1" id="KW-0328">Glycosyltransferase</keyword>
<dbReference type="CDD" id="cd03789">
    <property type="entry name" value="GT9_LPS_heptosyltransferase"/>
    <property type="match status" value="1"/>
</dbReference>
<evidence type="ECO:0000313" key="4">
    <source>
        <dbReference type="Proteomes" id="UP000266389"/>
    </source>
</evidence>
<evidence type="ECO:0000256" key="1">
    <source>
        <dbReference type="ARBA" id="ARBA00022676"/>
    </source>
</evidence>
<comment type="caution">
    <text evidence="3">The sequence shown here is derived from an EMBL/GenBank/DDBJ whole genome shotgun (WGS) entry which is preliminary data.</text>
</comment>
<dbReference type="GO" id="GO:0005829">
    <property type="term" value="C:cytosol"/>
    <property type="evidence" value="ECO:0007669"/>
    <property type="project" value="TreeGrafter"/>
</dbReference>
<proteinExistence type="predicted"/>
<protein>
    <submittedName>
        <fullName evidence="3">Lipopolysaccharide heptosyltransferase family protein</fullName>
    </submittedName>
</protein>
<dbReference type="SUPFAM" id="SSF53756">
    <property type="entry name" value="UDP-Glycosyltransferase/glycogen phosphorylase"/>
    <property type="match status" value="1"/>
</dbReference>
<dbReference type="GO" id="GO:0008713">
    <property type="term" value="F:ADP-heptose-lipopolysaccharide heptosyltransferase activity"/>
    <property type="evidence" value="ECO:0007669"/>
    <property type="project" value="TreeGrafter"/>
</dbReference>
<keyword evidence="2 3" id="KW-0808">Transferase</keyword>
<dbReference type="Gene3D" id="3.40.50.2000">
    <property type="entry name" value="Glycogen Phosphorylase B"/>
    <property type="match status" value="2"/>
</dbReference>
<dbReference type="Proteomes" id="UP000266389">
    <property type="component" value="Unassembled WGS sequence"/>
</dbReference>
<dbReference type="InterPro" id="IPR002201">
    <property type="entry name" value="Glyco_trans_9"/>
</dbReference>
<dbReference type="GO" id="GO:0009244">
    <property type="term" value="P:lipopolysaccharide core region biosynthetic process"/>
    <property type="evidence" value="ECO:0007669"/>
    <property type="project" value="TreeGrafter"/>
</dbReference>
<dbReference type="PANTHER" id="PTHR30160">
    <property type="entry name" value="TETRAACYLDISACCHARIDE 4'-KINASE-RELATED"/>
    <property type="match status" value="1"/>
</dbReference>
<gene>
    <name evidence="3" type="ORF">D0433_13370</name>
</gene>
<evidence type="ECO:0000313" key="3">
    <source>
        <dbReference type="EMBL" id="RFM23024.1"/>
    </source>
</evidence>
<organism evidence="3 4">
    <name type="scientific">Candidatus Thermochlorobacter aerophilus</name>
    <dbReference type="NCBI Taxonomy" id="1868324"/>
    <lineage>
        <taxon>Bacteria</taxon>
        <taxon>Pseudomonadati</taxon>
        <taxon>Chlorobiota</taxon>
        <taxon>Chlorobiia</taxon>
        <taxon>Chlorobiales</taxon>
        <taxon>Candidatus Thermochlorobacteriaceae</taxon>
        <taxon>Candidatus Thermochlorobacter</taxon>
    </lineage>
</organism>
<sequence length="377" mass="42676">MSRTPVKYTPKYIISEAIKWTEYGLQQGLIRLLRWVLPRRKASLHQVDFRTAKVLFLRQNQIGDALISTPIFAALKRHYPAMTIDVLLDRRNAVALEANPHIRKRYIIKQKKLDILSAIHSIRKERYDIVVDLVHSASSTSTLICLCCNAKVIMGFERPNDFLYDEKVKMPTDKRMMRQLAEILRLFQLNPDEEPLLPCFHVPDTAHAFAEKVIKKVCTAPEQAVIGINISASTKTFKFWGTQNFIELVKHLRTKRPDAALLILYAKNYCEIAQEIAKQSGAALCDETKTLADFAAIISRLHILITPDSAAVHLADIWRVPMLILTHLPQGETAWYPTFAPFQALHAHNGTVASITPQEVIAASEALLENVLLSPKT</sequence>